<dbReference type="InterPro" id="IPR013786">
    <property type="entry name" value="AcylCoA_DH/ox_N"/>
</dbReference>
<keyword evidence="5 6" id="KW-0560">Oxidoreductase</keyword>
<dbReference type="EMBL" id="FMYK01000002">
    <property type="protein sequence ID" value="SDB92482.1"/>
    <property type="molecule type" value="Genomic_DNA"/>
</dbReference>
<proteinExistence type="inferred from homology"/>
<evidence type="ECO:0000259" key="8">
    <source>
        <dbReference type="Pfam" id="PF02770"/>
    </source>
</evidence>
<evidence type="ECO:0000313" key="11">
    <source>
        <dbReference type="Proteomes" id="UP000242317"/>
    </source>
</evidence>
<dbReference type="PROSITE" id="PS00073">
    <property type="entry name" value="ACYL_COA_DH_2"/>
    <property type="match status" value="1"/>
</dbReference>
<dbReference type="AlphaFoldDB" id="A0A1G6HDX7"/>
<protein>
    <submittedName>
        <fullName evidence="10">Long-chain-acyl-CoA dehydrogenase</fullName>
    </submittedName>
</protein>
<dbReference type="InterPro" id="IPR036250">
    <property type="entry name" value="AcylCo_DH-like_C"/>
</dbReference>
<dbReference type="GO" id="GO:0050660">
    <property type="term" value="F:flavin adenine dinucleotide binding"/>
    <property type="evidence" value="ECO:0007669"/>
    <property type="project" value="InterPro"/>
</dbReference>
<accession>A0A1G6HDX7</accession>
<evidence type="ECO:0000259" key="7">
    <source>
        <dbReference type="Pfam" id="PF00441"/>
    </source>
</evidence>
<comment type="cofactor">
    <cofactor evidence="1 6">
        <name>FAD</name>
        <dbReference type="ChEBI" id="CHEBI:57692"/>
    </cofactor>
</comment>
<evidence type="ECO:0000256" key="6">
    <source>
        <dbReference type="RuleBase" id="RU362125"/>
    </source>
</evidence>
<dbReference type="Gene3D" id="2.40.110.10">
    <property type="entry name" value="Butyryl-CoA Dehydrogenase, subunit A, domain 2"/>
    <property type="match status" value="1"/>
</dbReference>
<keyword evidence="11" id="KW-1185">Reference proteome</keyword>
<dbReference type="InterPro" id="IPR006091">
    <property type="entry name" value="Acyl-CoA_Oxase/DH_mid-dom"/>
</dbReference>
<evidence type="ECO:0000256" key="1">
    <source>
        <dbReference type="ARBA" id="ARBA00001974"/>
    </source>
</evidence>
<dbReference type="GO" id="GO:0003995">
    <property type="term" value="F:acyl-CoA dehydrogenase activity"/>
    <property type="evidence" value="ECO:0007669"/>
    <property type="project" value="InterPro"/>
</dbReference>
<dbReference type="SUPFAM" id="SSF47203">
    <property type="entry name" value="Acyl-CoA dehydrogenase C-terminal domain-like"/>
    <property type="match status" value="1"/>
</dbReference>
<dbReference type="Pfam" id="PF02770">
    <property type="entry name" value="Acyl-CoA_dh_M"/>
    <property type="match status" value="1"/>
</dbReference>
<feature type="domain" description="Acyl-CoA dehydrogenase/oxidase N-terminal" evidence="9">
    <location>
        <begin position="20"/>
        <end position="130"/>
    </location>
</feature>
<evidence type="ECO:0000256" key="2">
    <source>
        <dbReference type="ARBA" id="ARBA00009347"/>
    </source>
</evidence>
<keyword evidence="4 6" id="KW-0274">FAD</keyword>
<evidence type="ECO:0000259" key="9">
    <source>
        <dbReference type="Pfam" id="PF02771"/>
    </source>
</evidence>
<dbReference type="PANTHER" id="PTHR43884">
    <property type="entry name" value="ACYL-COA DEHYDROGENASE"/>
    <property type="match status" value="1"/>
</dbReference>
<dbReference type="InterPro" id="IPR037069">
    <property type="entry name" value="AcylCoA_DH/ox_N_sf"/>
</dbReference>
<dbReference type="InterPro" id="IPR009100">
    <property type="entry name" value="AcylCoA_DH/oxidase_NM_dom_sf"/>
</dbReference>
<keyword evidence="3 6" id="KW-0285">Flavoprotein</keyword>
<comment type="similarity">
    <text evidence="2 6">Belongs to the acyl-CoA dehydrogenase family.</text>
</comment>
<dbReference type="Gene3D" id="1.20.140.10">
    <property type="entry name" value="Butyryl-CoA Dehydrogenase, subunit A, domain 3"/>
    <property type="match status" value="1"/>
</dbReference>
<dbReference type="InterPro" id="IPR006089">
    <property type="entry name" value="Acyl-CoA_DH_CS"/>
</dbReference>
<dbReference type="PANTHER" id="PTHR43884:SF12">
    <property type="entry name" value="ISOVALERYL-COA DEHYDROGENASE, MITOCHONDRIAL-RELATED"/>
    <property type="match status" value="1"/>
</dbReference>
<dbReference type="FunFam" id="1.20.140.10:FF:000001">
    <property type="entry name" value="Acyl-CoA dehydrogenase"/>
    <property type="match status" value="1"/>
</dbReference>
<dbReference type="FunFam" id="1.10.540.10:FF:000026">
    <property type="entry name" value="Acyl-CoA dehydrogenase medium chain"/>
    <property type="match status" value="1"/>
</dbReference>
<dbReference type="SUPFAM" id="SSF56645">
    <property type="entry name" value="Acyl-CoA dehydrogenase NM domain-like"/>
    <property type="match status" value="1"/>
</dbReference>
<dbReference type="Pfam" id="PF02771">
    <property type="entry name" value="Acyl-CoA_dh_N"/>
    <property type="match status" value="1"/>
</dbReference>
<evidence type="ECO:0000256" key="5">
    <source>
        <dbReference type="ARBA" id="ARBA00023002"/>
    </source>
</evidence>
<organism evidence="10 11">
    <name type="scientific">Acinetobacter marinus</name>
    <dbReference type="NCBI Taxonomy" id="281375"/>
    <lineage>
        <taxon>Bacteria</taxon>
        <taxon>Pseudomonadati</taxon>
        <taxon>Pseudomonadota</taxon>
        <taxon>Gammaproteobacteria</taxon>
        <taxon>Moraxellales</taxon>
        <taxon>Moraxellaceae</taxon>
        <taxon>Acinetobacter</taxon>
    </lineage>
</organism>
<name>A0A1G6HDX7_9GAMM</name>
<dbReference type="Proteomes" id="UP000242317">
    <property type="component" value="Unassembled WGS sequence"/>
</dbReference>
<evidence type="ECO:0000256" key="3">
    <source>
        <dbReference type="ARBA" id="ARBA00022630"/>
    </source>
</evidence>
<dbReference type="RefSeq" id="WP_092616455.1">
    <property type="nucleotide sequence ID" value="NZ_FMYK01000002.1"/>
</dbReference>
<dbReference type="Pfam" id="PF00441">
    <property type="entry name" value="Acyl-CoA_dh_1"/>
    <property type="match status" value="1"/>
</dbReference>
<dbReference type="InterPro" id="IPR046373">
    <property type="entry name" value="Acyl-CoA_Oxase/DH_mid-dom_sf"/>
</dbReference>
<dbReference type="Gene3D" id="1.10.540.10">
    <property type="entry name" value="Acyl-CoA dehydrogenase/oxidase, N-terminal domain"/>
    <property type="match status" value="1"/>
</dbReference>
<feature type="domain" description="Acyl-CoA oxidase/dehydrogenase middle" evidence="8">
    <location>
        <begin position="134"/>
        <end position="230"/>
    </location>
</feature>
<gene>
    <name evidence="10" type="ORF">SAMN05421749_102141</name>
</gene>
<reference evidence="11" key="1">
    <citation type="submission" date="2016-09" db="EMBL/GenBank/DDBJ databases">
        <authorList>
            <person name="Varghese N."/>
            <person name="Submissions S."/>
        </authorList>
    </citation>
    <scope>NUCLEOTIDE SEQUENCE [LARGE SCALE GENOMIC DNA]</scope>
    <source>
        <strain evidence="11">ANC 3699</strain>
    </source>
</reference>
<evidence type="ECO:0000313" key="10">
    <source>
        <dbReference type="EMBL" id="SDB92482.1"/>
    </source>
</evidence>
<evidence type="ECO:0000256" key="4">
    <source>
        <dbReference type="ARBA" id="ARBA00022827"/>
    </source>
</evidence>
<dbReference type="InterPro" id="IPR009075">
    <property type="entry name" value="AcylCo_DH/oxidase_C"/>
</dbReference>
<dbReference type="OrthoDB" id="9775090at2"/>
<feature type="domain" description="Acyl-CoA dehydrogenase/oxidase C-terminal" evidence="7">
    <location>
        <begin position="242"/>
        <end position="389"/>
    </location>
</feature>
<sequence>MSEAAIRPIANMLPRKLFHADHDAFRDTVRRFYAKEVVPNIEKYENQQHVDRDLWNKAGELGLLCATMPEQYGGSGVDRLYSMILIEEQAYAMDSSTGFSLHSDIVANYINNFGNEEQKSHWLPKMATGEIVTAIAMTEPGTGSDLQAVRTTAELDGDDYIINGSKIFITNGYLCDMAIVVCKTGTEEKGSSNLSLIIVEADRAGFSKGKPLKKVGMKGQDTCELFFDNVRVPKENLLGMQGMGFMMLMKELAWERMLVAIGCQAGAEAALAHTIQYTKERKAFGKAVASFQNTRFKLAEMRTEIDFCRAYLDRCMELQLEEKLGIDAAAAAKYKISEMFSKVVDECVQLHGGYGYMLEYPIARAYIDNRANRIYAGTNEIMKELISRTL</sequence>
<dbReference type="FunFam" id="2.40.110.10:FF:000002">
    <property type="entry name" value="Acyl-CoA dehydrogenase fadE12"/>
    <property type="match status" value="1"/>
</dbReference>